<protein>
    <submittedName>
        <fullName evidence="1">Uncharacterized protein</fullName>
    </submittedName>
</protein>
<proteinExistence type="predicted"/>
<dbReference type="EMBL" id="JANBUJ010001368">
    <property type="protein sequence ID" value="KAJ2767663.1"/>
    <property type="molecule type" value="Genomic_DNA"/>
</dbReference>
<reference evidence="1" key="1">
    <citation type="submission" date="2022-07" db="EMBL/GenBank/DDBJ databases">
        <title>Phylogenomic reconstructions and comparative analyses of Kickxellomycotina fungi.</title>
        <authorList>
            <person name="Reynolds N.K."/>
            <person name="Stajich J.E."/>
            <person name="Barry K."/>
            <person name="Grigoriev I.V."/>
            <person name="Crous P."/>
            <person name="Smith M.E."/>
        </authorList>
    </citation>
    <scope>NUCLEOTIDE SEQUENCE</scope>
    <source>
        <strain evidence="1">CBS 109366</strain>
    </source>
</reference>
<name>A0ACC1JUP7_9FUNG</name>
<keyword evidence="2" id="KW-1185">Reference proteome</keyword>
<comment type="caution">
    <text evidence="1">The sequence shown here is derived from an EMBL/GenBank/DDBJ whole genome shotgun (WGS) entry which is preliminary data.</text>
</comment>
<gene>
    <name evidence="1" type="ORF">IWQ57_003862</name>
</gene>
<evidence type="ECO:0000313" key="1">
    <source>
        <dbReference type="EMBL" id="KAJ2767663.1"/>
    </source>
</evidence>
<feature type="non-terminal residue" evidence="1">
    <location>
        <position position="1"/>
    </location>
</feature>
<organism evidence="1 2">
    <name type="scientific">Coemansia nantahalensis</name>
    <dbReference type="NCBI Taxonomy" id="2789366"/>
    <lineage>
        <taxon>Eukaryota</taxon>
        <taxon>Fungi</taxon>
        <taxon>Fungi incertae sedis</taxon>
        <taxon>Zoopagomycota</taxon>
        <taxon>Kickxellomycotina</taxon>
        <taxon>Kickxellomycetes</taxon>
        <taxon>Kickxellales</taxon>
        <taxon>Kickxellaceae</taxon>
        <taxon>Coemansia</taxon>
    </lineage>
</organism>
<evidence type="ECO:0000313" key="2">
    <source>
        <dbReference type="Proteomes" id="UP001140234"/>
    </source>
</evidence>
<sequence length="568" mass="60292">ALLETAELDVREWQAEEYGTAACMYTPPELADARAAAAWLGQLLELGRGRAKAADAHSLPAALTQPVAAQGPYLFQPEPAPTRATDYDSDSSGSEAGEAECDADDACAVVYMEAGSGTGVGVVAIAYCDAHVEVFADLEPAIGRWMDTAGRRTQGRDPPVLATLASVDLAVAPLHGAARDAAQVGRVALVADVLSPTVFYALHTHGVHRIDTHGWTAILDRAIGLRSEADRGAALDRLLAALDGRPAAESGGPAQSCVQCIVHTRPSAARPPVPVIGAVAIDDIYLSYSLLALVAPSQIVGVSLSLAGDSADPDDADSPAAPGGRRRLDTSAGAKDVVYVPRLPARGPDAAPAATQQPRLVLRDDSRGETGVSEERLKLLGSVAGQVRGQLAQTAAAQTAMQKRLELQAQEHRRQHDKLAAVAGGFQQHLQQMRQSQRRLDAVRDNGRRLALRADQLLRRLLNSCQPELSAPERAFARDVRDIDVQINGADGCHQRVDRLQERVRDMQALARLAGSPAPSQPQLSAPALAMVERVLDDEQSRLKDTCARIAQLQDAVDSLPREPPLQA</sequence>
<dbReference type="Proteomes" id="UP001140234">
    <property type="component" value="Unassembled WGS sequence"/>
</dbReference>
<accession>A0ACC1JUP7</accession>